<evidence type="ECO:0000313" key="1">
    <source>
        <dbReference type="EMBL" id="QQK07022.1"/>
    </source>
</evidence>
<accession>A0AC61MNG0</accession>
<keyword evidence="2" id="KW-1185">Reference proteome</keyword>
<sequence>MNRIYRKFAIQNIKNNKTLYIPYIITSSITIFMFYIFLAIQNNQDILQSRGGAYIEMVLEFGTYIIGIFSVIFLIYTNKFLVRNRDRELGLINMLGVDKKGISKIMIYENVTLTIINLFIGILASLIFSTAIFLLVSRFMSLELRDYIYIDFESIVKTILVYLVIFLVVLIGNIIRVRKLKPLELLKESEKGEKEPKANIVLTIIGIICMVTGYVLAQSTKNIMDAMVIFFIAVILVIIGTYLLFTTVSIAILKILKRNKKVYYKSKNMTFISSMLFRMKQNAVSLANICIISTMVLVMLVTTTSLFIGGEDVINSFYPSDVDIRYDEIDEEKEKNVGEIVKKNTENKNLEIRDYYNISQYDITTIKTESGNFKKISDGDFSDIRNLQLFSVFDLEDYKKVTGEKIDLKDNEILLYQNKENDLDSFKIDNVNFKVKENIKEIDNHFKKREMSTFSIATLIVKDKEKIYEETIRDLNLDNENEKLMVMGTTTIYFDISGDKEEINSTLADIDRDLYEKYGVYEDGFRVFNLDNKIKGEENFKGMHTGIYLVTILLSLVFIVAMIMIIYYKQISEGIEDAKNIGILNKIGMSKKEIKRNIGKQTRTIFFTPLIISIIHLIGASSLIYNLMNVILVANKEVFIKAEIITIIVYMVFYIIVYKFSSIAYYSVLNKNNK</sequence>
<gene>
    <name evidence="1" type="ORF">JFY71_06645</name>
</gene>
<reference evidence="1 2" key="1">
    <citation type="journal article" date="2022" name="Int. J. Syst. Evol. Microbiol.">
        <title>Miniphocaeibacter halophilus sp. nov., an ammonium-tolerant acetate-producing bacterium isolated from a biogas system.</title>
        <authorList>
            <person name="Schnurer A."/>
            <person name="Singh A."/>
            <person name="Bi S."/>
            <person name="Qiao W."/>
            <person name="Westerholm M."/>
        </authorList>
    </citation>
    <scope>NUCLEOTIDE SEQUENCE [LARGE SCALE GENOMIC DNA]</scope>
    <source>
        <strain evidence="1 2">AMB_01</strain>
    </source>
</reference>
<protein>
    <submittedName>
        <fullName evidence="1">ABC transporter permease</fullName>
    </submittedName>
</protein>
<proteinExistence type="predicted"/>
<evidence type="ECO:0000313" key="2">
    <source>
        <dbReference type="Proteomes" id="UP000595814"/>
    </source>
</evidence>
<dbReference type="EMBL" id="CP066744">
    <property type="protein sequence ID" value="QQK07022.1"/>
    <property type="molecule type" value="Genomic_DNA"/>
</dbReference>
<name>A0AC61MNG0_9FIRM</name>
<organism evidence="1 2">
    <name type="scientific">Miniphocaeibacter halophilus</name>
    <dbReference type="NCBI Taxonomy" id="2931922"/>
    <lineage>
        <taxon>Bacteria</taxon>
        <taxon>Bacillati</taxon>
        <taxon>Bacillota</taxon>
        <taxon>Tissierellia</taxon>
        <taxon>Tissierellales</taxon>
        <taxon>Peptoniphilaceae</taxon>
        <taxon>Miniphocaeibacter</taxon>
    </lineage>
</organism>
<dbReference type="Proteomes" id="UP000595814">
    <property type="component" value="Chromosome"/>
</dbReference>